<keyword evidence="4" id="KW-1185">Reference proteome</keyword>
<dbReference type="Proteomes" id="UP000199645">
    <property type="component" value="Unassembled WGS sequence"/>
</dbReference>
<evidence type="ECO:0000313" key="4">
    <source>
        <dbReference type="Proteomes" id="UP000199645"/>
    </source>
</evidence>
<dbReference type="STRING" id="35752.SAMN05421541_1077"/>
<dbReference type="PANTHER" id="PTHR35176">
    <property type="entry name" value="HEME OXYGENASE HI_0854-RELATED"/>
    <property type="match status" value="1"/>
</dbReference>
<dbReference type="InterPro" id="IPR012349">
    <property type="entry name" value="Split_barrel_FMN-bd"/>
</dbReference>
<organism evidence="3 4">
    <name type="scientific">Actinoplanes philippinensis</name>
    <dbReference type="NCBI Taxonomy" id="35752"/>
    <lineage>
        <taxon>Bacteria</taxon>
        <taxon>Bacillati</taxon>
        <taxon>Actinomycetota</taxon>
        <taxon>Actinomycetes</taxon>
        <taxon>Micromonosporales</taxon>
        <taxon>Micromonosporaceae</taxon>
        <taxon>Actinoplanes</taxon>
    </lineage>
</organism>
<dbReference type="EMBL" id="FONV01000007">
    <property type="protein sequence ID" value="SFF18624.1"/>
    <property type="molecule type" value="Genomic_DNA"/>
</dbReference>
<evidence type="ECO:0000256" key="1">
    <source>
        <dbReference type="ARBA" id="ARBA00023002"/>
    </source>
</evidence>
<dbReference type="InterPro" id="IPR011576">
    <property type="entry name" value="Pyridox_Oxase_N"/>
</dbReference>
<dbReference type="AlphaFoldDB" id="A0A1I2GL21"/>
<dbReference type="Gene3D" id="2.30.110.10">
    <property type="entry name" value="Electron Transport, Fmn-binding Protein, Chain A"/>
    <property type="match status" value="1"/>
</dbReference>
<dbReference type="OrthoDB" id="162914at2"/>
<sequence>MTSIPDELIDLLERPLFADLATIREDGTPQVNPMWYAWDGQFLKFTHTNFRKKFKNIKANPAVAISIIDQDNPYRYVEVRGVVDHIDPDPTGAFYVELAKRYNAPFGTDAPKDAADRVIIYVRPTFAGGH</sequence>
<gene>
    <name evidence="3" type="ORF">SAMN05421541_1077</name>
</gene>
<proteinExistence type="predicted"/>
<protein>
    <submittedName>
        <fullName evidence="3">PPOX class probable F420-dependent enzyme</fullName>
    </submittedName>
</protein>
<evidence type="ECO:0000259" key="2">
    <source>
        <dbReference type="Pfam" id="PF01243"/>
    </source>
</evidence>
<dbReference type="GO" id="GO:0005829">
    <property type="term" value="C:cytosol"/>
    <property type="evidence" value="ECO:0007669"/>
    <property type="project" value="TreeGrafter"/>
</dbReference>
<dbReference type="InterPro" id="IPR052019">
    <property type="entry name" value="F420H2_bilvrd_red/Heme_oxyg"/>
</dbReference>
<dbReference type="Pfam" id="PF01243">
    <property type="entry name" value="PNPOx_N"/>
    <property type="match status" value="1"/>
</dbReference>
<dbReference type="PANTHER" id="PTHR35176:SF6">
    <property type="entry name" value="HEME OXYGENASE HI_0854-RELATED"/>
    <property type="match status" value="1"/>
</dbReference>
<dbReference type="RefSeq" id="WP_093615821.1">
    <property type="nucleotide sequence ID" value="NZ_BOMT01000040.1"/>
</dbReference>
<evidence type="ECO:0000313" key="3">
    <source>
        <dbReference type="EMBL" id="SFF18624.1"/>
    </source>
</evidence>
<reference evidence="3 4" key="1">
    <citation type="submission" date="2016-10" db="EMBL/GenBank/DDBJ databases">
        <authorList>
            <person name="de Groot N.N."/>
        </authorList>
    </citation>
    <scope>NUCLEOTIDE SEQUENCE [LARGE SCALE GENOMIC DNA]</scope>
    <source>
        <strain evidence="3 4">DSM 43019</strain>
    </source>
</reference>
<name>A0A1I2GL21_9ACTN</name>
<dbReference type="InterPro" id="IPR019920">
    <property type="entry name" value="F420-binding_dom_put"/>
</dbReference>
<dbReference type="GO" id="GO:0016627">
    <property type="term" value="F:oxidoreductase activity, acting on the CH-CH group of donors"/>
    <property type="evidence" value="ECO:0007669"/>
    <property type="project" value="TreeGrafter"/>
</dbReference>
<dbReference type="GO" id="GO:0070967">
    <property type="term" value="F:coenzyme F420 binding"/>
    <property type="evidence" value="ECO:0007669"/>
    <property type="project" value="TreeGrafter"/>
</dbReference>
<keyword evidence="1" id="KW-0560">Oxidoreductase</keyword>
<accession>A0A1I2GL21</accession>
<feature type="domain" description="Pyridoxamine 5'-phosphate oxidase N-terminal" evidence="2">
    <location>
        <begin position="5"/>
        <end position="124"/>
    </location>
</feature>
<dbReference type="NCBIfam" id="TIGR03618">
    <property type="entry name" value="Rv1155_F420"/>
    <property type="match status" value="1"/>
</dbReference>
<dbReference type="SUPFAM" id="SSF50475">
    <property type="entry name" value="FMN-binding split barrel"/>
    <property type="match status" value="1"/>
</dbReference>